<dbReference type="Gene3D" id="1.20.1280.50">
    <property type="match status" value="1"/>
</dbReference>
<feature type="region of interest" description="Disordered" evidence="2">
    <location>
        <begin position="33"/>
        <end position="68"/>
    </location>
</feature>
<reference evidence="4" key="4">
    <citation type="submission" date="2025-09" db="UniProtKB">
        <authorList>
            <consortium name="Ensembl"/>
        </authorList>
    </citation>
    <scope>IDENTIFICATION</scope>
    <source>
        <strain evidence="4">JP 163 A</strain>
    </source>
</reference>
<dbReference type="PANTHER" id="PTHR38926">
    <property type="entry name" value="F-BOX DOMAIN CONTAINING PROTEIN, EXPRESSED"/>
    <property type="match status" value="1"/>
</dbReference>
<dbReference type="Proteomes" id="UP000002852">
    <property type="component" value="Unassembled WGS sequence"/>
</dbReference>
<dbReference type="InterPro" id="IPR001810">
    <property type="entry name" value="F-box_dom"/>
</dbReference>
<dbReference type="InterPro" id="IPR036047">
    <property type="entry name" value="F-box-like_dom_sf"/>
</dbReference>
<evidence type="ECO:0000313" key="4">
    <source>
        <dbReference type="Ensembl" id="ENSXMAP00000040116.1"/>
    </source>
</evidence>
<protein>
    <submittedName>
        <fullName evidence="4">F-box and leucine rich repeat protein 6</fullName>
    </submittedName>
</protein>
<dbReference type="InterPro" id="IPR001611">
    <property type="entry name" value="Leu-rich_rpt"/>
</dbReference>
<evidence type="ECO:0000259" key="3">
    <source>
        <dbReference type="PROSITE" id="PS50181"/>
    </source>
</evidence>
<dbReference type="PANTHER" id="PTHR38926:SF5">
    <property type="entry name" value="F-BOX AND LEUCINE-RICH REPEAT PROTEIN 6"/>
    <property type="match status" value="1"/>
</dbReference>
<dbReference type="Pfam" id="PF13516">
    <property type="entry name" value="LRR_6"/>
    <property type="match status" value="2"/>
</dbReference>
<keyword evidence="1" id="KW-0833">Ubl conjugation pathway</keyword>
<dbReference type="CDD" id="cd22119">
    <property type="entry name" value="F-box_FBXL6"/>
    <property type="match status" value="1"/>
</dbReference>
<dbReference type="Pfam" id="PF12937">
    <property type="entry name" value="F-box-like"/>
    <property type="match status" value="1"/>
</dbReference>
<dbReference type="InterPro" id="IPR047922">
    <property type="entry name" value="FBXL6_F-box"/>
</dbReference>
<dbReference type="STRING" id="8083.ENSXMAP00000040116"/>
<dbReference type="AlphaFoldDB" id="A0A3B5RE33"/>
<reference evidence="5" key="1">
    <citation type="submission" date="2012-01" db="EMBL/GenBank/DDBJ databases">
        <authorList>
            <person name="Walter R."/>
            <person name="Schartl M."/>
            <person name="Warren W."/>
        </authorList>
    </citation>
    <scope>NUCLEOTIDE SEQUENCE [LARGE SCALE GENOMIC DNA]</scope>
    <source>
        <strain evidence="5">JP 163 A</strain>
    </source>
</reference>
<dbReference type="FunCoup" id="A0A3B5RE33">
    <property type="interactions" value="708"/>
</dbReference>
<name>A0A3B5RE33_XIPMA</name>
<reference evidence="4" key="3">
    <citation type="submission" date="2025-08" db="UniProtKB">
        <authorList>
            <consortium name="Ensembl"/>
        </authorList>
    </citation>
    <scope>IDENTIFICATION</scope>
    <source>
        <strain evidence="4">JP 163 A</strain>
    </source>
</reference>
<accession>A0A3B5RE33</accession>
<dbReference type="GO" id="GO:0019005">
    <property type="term" value="C:SCF ubiquitin ligase complex"/>
    <property type="evidence" value="ECO:0007669"/>
    <property type="project" value="InterPro"/>
</dbReference>
<feature type="domain" description="F-box" evidence="3">
    <location>
        <begin position="147"/>
        <end position="192"/>
    </location>
</feature>
<feature type="compositionally biased region" description="Low complexity" evidence="2">
    <location>
        <begin position="33"/>
        <end position="47"/>
    </location>
</feature>
<dbReference type="Gene3D" id="3.80.10.10">
    <property type="entry name" value="Ribonuclease Inhibitor"/>
    <property type="match status" value="1"/>
</dbReference>
<feature type="compositionally biased region" description="Basic residues" evidence="2">
    <location>
        <begin position="48"/>
        <end position="65"/>
    </location>
</feature>
<evidence type="ECO:0000313" key="5">
    <source>
        <dbReference type="Proteomes" id="UP000002852"/>
    </source>
</evidence>
<reference evidence="5" key="2">
    <citation type="journal article" date="2013" name="Nat. Genet.">
        <title>The genome of the platyfish, Xiphophorus maculatus, provides insights into evolutionary adaptation and several complex traits.</title>
        <authorList>
            <person name="Schartl M."/>
            <person name="Walter R.B."/>
            <person name="Shen Y."/>
            <person name="Garcia T."/>
            <person name="Catchen J."/>
            <person name="Amores A."/>
            <person name="Braasch I."/>
            <person name="Chalopin D."/>
            <person name="Volff J.N."/>
            <person name="Lesch K.P."/>
            <person name="Bisazza A."/>
            <person name="Minx P."/>
            <person name="Hillier L."/>
            <person name="Wilson R.K."/>
            <person name="Fuerstenberg S."/>
            <person name="Boore J."/>
            <person name="Searle S."/>
            <person name="Postlethwait J.H."/>
            <person name="Warren W.C."/>
        </authorList>
    </citation>
    <scope>NUCLEOTIDE SEQUENCE [LARGE SCALE GENOMIC DNA]</scope>
    <source>
        <strain evidence="5">JP 163 A</strain>
    </source>
</reference>
<dbReference type="InterPro" id="IPR032675">
    <property type="entry name" value="LRR_dom_sf"/>
</dbReference>
<proteinExistence type="predicted"/>
<evidence type="ECO:0000256" key="1">
    <source>
        <dbReference type="ARBA" id="ARBA00022786"/>
    </source>
</evidence>
<dbReference type="GeneTree" id="ENSGT00390000009358"/>
<dbReference type="OrthoDB" id="3134645at2759"/>
<dbReference type="InParanoid" id="A0A3B5RE33"/>
<keyword evidence="5" id="KW-1185">Reference proteome</keyword>
<dbReference type="Ensembl" id="ENSXMAT00000028249.1">
    <property type="protein sequence ID" value="ENSXMAP00000040116.1"/>
    <property type="gene ID" value="ENSXMAG00000002149.2"/>
</dbReference>
<dbReference type="RefSeq" id="XP_023200970.1">
    <property type="nucleotide sequence ID" value="XM_023345202.1"/>
</dbReference>
<dbReference type="GeneID" id="102223255"/>
<dbReference type="SUPFAM" id="SSF52047">
    <property type="entry name" value="RNI-like"/>
    <property type="match status" value="1"/>
</dbReference>
<dbReference type="SUPFAM" id="SSF81383">
    <property type="entry name" value="F-box domain"/>
    <property type="match status" value="1"/>
</dbReference>
<dbReference type="CTD" id="26233"/>
<organism evidence="4 5">
    <name type="scientific">Xiphophorus maculatus</name>
    <name type="common">Southern platyfish</name>
    <name type="synonym">Platypoecilus maculatus</name>
    <dbReference type="NCBI Taxonomy" id="8083"/>
    <lineage>
        <taxon>Eukaryota</taxon>
        <taxon>Metazoa</taxon>
        <taxon>Chordata</taxon>
        <taxon>Craniata</taxon>
        <taxon>Vertebrata</taxon>
        <taxon>Euteleostomi</taxon>
        <taxon>Actinopterygii</taxon>
        <taxon>Neopterygii</taxon>
        <taxon>Teleostei</taxon>
        <taxon>Neoteleostei</taxon>
        <taxon>Acanthomorphata</taxon>
        <taxon>Ovalentaria</taxon>
        <taxon>Atherinomorphae</taxon>
        <taxon>Cyprinodontiformes</taxon>
        <taxon>Poeciliidae</taxon>
        <taxon>Poeciliinae</taxon>
        <taxon>Xiphophorus</taxon>
    </lineage>
</organism>
<evidence type="ECO:0000256" key="2">
    <source>
        <dbReference type="SAM" id="MobiDB-lite"/>
    </source>
</evidence>
<dbReference type="InterPro" id="IPR006553">
    <property type="entry name" value="Leu-rich_rpt_Cys-con_subtyp"/>
</dbReference>
<dbReference type="OMA" id="WHEAASQ"/>
<sequence length="564" mass="64007">MSNQLIFCFCVLPADRCCSGTIKIRTAAAMDASAQSGGAGGDATARKPAPKRKAGKKARKAKKARVSQPAFTIQQGEDMLLYISNTSSQSEGLLWTSRRKKVLKAKLLKNQKKKKKTVCPKSRLERKAVKEEEDNRFPEEDRWGQLLPEEVLVNIFQMLVVQDGAVPFLCRVSRVCRLWNAAAATLTLWRKVAVSQCWIQPARGQTEKTSNRIKETFTWLAQNRFSQLRDFTLCHWATSVDFALETVSEFCPHLRSVHLSYCRGMTGSGLRSLGLHSRTLQRLNLQHSEFQVEGLVDFLEEHGKQIRQMLFTRSHRNDKVLAAIAKGFCPDLELLEVNKKLDSKDTELSVCFQSLQKACPKLKIFRMFNIQIQHKAMRKRDESEAGFPLLDEFCIANTEYSYITDQVLRDVLFGSTRLRVLDLRGSTRITTFGLAQLPCSKLECLFWGQYFTKNIGFTSVKKNLQLLMEKWGPTLQQLDITNQPFTEADLEVALTFLTQVAEADTLLSLNLSGTKITAQALRPVIEQMTALGYLNLSSCRNLPRGVKKIYRSQEEIRELLANLH</sequence>
<dbReference type="KEGG" id="xma:102223255"/>
<dbReference type="PROSITE" id="PS50181">
    <property type="entry name" value="FBOX"/>
    <property type="match status" value="1"/>
</dbReference>
<dbReference type="SMART" id="SM00367">
    <property type="entry name" value="LRR_CC"/>
    <property type="match status" value="3"/>
</dbReference>